<sequence length="264" mass="28825">MRRPKAPTAATGQTSTLPATPPTNAPVVQKYTAVDPAKVQAAYFRELALTEVDPPSMIPLDQVPRGIIRTLAGWSPLPDDTYIDSKVLSTSNPLLPEESDTVCVQMNLNGNTIPVTIDTGCSSFAVSARFCTTHGIKTQNHKFDKPRFMSTPNGLVVAHKTANITLTVGDYDFPLHFYVLSGLDGPPLLDNLILPFSSERPSFGNVENPIEVCSMHQFTKHLKDRPGNQNTEVYLIRIQEGIDGIDISQNAVPFSLPEHMNGLT</sequence>
<gene>
    <name evidence="3" type="ORF">BZA70DRAFT_310145</name>
    <name evidence="2" type="ORF">BZA70DRAFT_310263</name>
</gene>
<dbReference type="Pfam" id="PF13975">
    <property type="entry name" value="gag-asp_proteas"/>
    <property type="match status" value="1"/>
</dbReference>
<dbReference type="Gene3D" id="2.40.70.10">
    <property type="entry name" value="Acid Proteases"/>
    <property type="match status" value="1"/>
</dbReference>
<keyword evidence="4" id="KW-1185">Reference proteome</keyword>
<feature type="non-terminal residue" evidence="3">
    <location>
        <position position="264"/>
    </location>
</feature>
<evidence type="ECO:0000256" key="1">
    <source>
        <dbReference type="SAM" id="MobiDB-lite"/>
    </source>
</evidence>
<name>A0ABR1F9J1_9ASCO</name>
<feature type="region of interest" description="Disordered" evidence="1">
    <location>
        <begin position="1"/>
        <end position="24"/>
    </location>
</feature>
<comment type="caution">
    <text evidence="3">The sequence shown here is derived from an EMBL/GenBank/DDBJ whole genome shotgun (WGS) entry which is preliminary data.</text>
</comment>
<dbReference type="GeneID" id="90040421"/>
<organism evidence="3 4">
    <name type="scientific">Myxozyma melibiosi</name>
    <dbReference type="NCBI Taxonomy" id="54550"/>
    <lineage>
        <taxon>Eukaryota</taxon>
        <taxon>Fungi</taxon>
        <taxon>Dikarya</taxon>
        <taxon>Ascomycota</taxon>
        <taxon>Saccharomycotina</taxon>
        <taxon>Lipomycetes</taxon>
        <taxon>Lipomycetales</taxon>
        <taxon>Lipomycetaceae</taxon>
        <taxon>Myxozyma</taxon>
    </lineage>
</organism>
<evidence type="ECO:0000313" key="3">
    <source>
        <dbReference type="EMBL" id="KAK7206457.1"/>
    </source>
</evidence>
<dbReference type="InterPro" id="IPR021109">
    <property type="entry name" value="Peptidase_aspartic_dom_sf"/>
</dbReference>
<dbReference type="Proteomes" id="UP001498771">
    <property type="component" value="Unassembled WGS sequence"/>
</dbReference>
<dbReference type="CDD" id="cd00303">
    <property type="entry name" value="retropepsin_like"/>
    <property type="match status" value="1"/>
</dbReference>
<proteinExistence type="predicted"/>
<reference evidence="3 4" key="1">
    <citation type="submission" date="2024-03" db="EMBL/GenBank/DDBJ databases">
        <title>Genome-scale model development and genomic sequencing of the oleaginous clade Lipomyces.</title>
        <authorList>
            <consortium name="Lawrence Berkeley National Laboratory"/>
            <person name="Czajka J.J."/>
            <person name="Han Y."/>
            <person name="Kim J."/>
            <person name="Mondo S.J."/>
            <person name="Hofstad B.A."/>
            <person name="Robles A."/>
            <person name="Haridas S."/>
            <person name="Riley R."/>
            <person name="LaButti K."/>
            <person name="Pangilinan J."/>
            <person name="Andreopoulos W."/>
            <person name="Lipzen A."/>
            <person name="Yan J."/>
            <person name="Wang M."/>
            <person name="Ng V."/>
            <person name="Grigoriev I.V."/>
            <person name="Spatafora J.W."/>
            <person name="Magnuson J.K."/>
            <person name="Baker S.E."/>
            <person name="Pomraning K.R."/>
        </authorList>
    </citation>
    <scope>NUCLEOTIDE SEQUENCE [LARGE SCALE GENOMIC DNA]</scope>
    <source>
        <strain evidence="3 4">Phaff 52-87</strain>
    </source>
</reference>
<evidence type="ECO:0000313" key="4">
    <source>
        <dbReference type="Proteomes" id="UP001498771"/>
    </source>
</evidence>
<evidence type="ECO:0000313" key="2">
    <source>
        <dbReference type="EMBL" id="KAK7205773.1"/>
    </source>
</evidence>
<dbReference type="SUPFAM" id="SSF50630">
    <property type="entry name" value="Acid proteases"/>
    <property type="match status" value="1"/>
</dbReference>
<protein>
    <submittedName>
        <fullName evidence="3">Uncharacterized protein</fullName>
    </submittedName>
</protein>
<dbReference type="EMBL" id="JBBJBU010000003">
    <property type="protein sequence ID" value="KAK7206457.1"/>
    <property type="molecule type" value="Genomic_DNA"/>
</dbReference>
<dbReference type="RefSeq" id="XP_064769490.1">
    <property type="nucleotide sequence ID" value="XM_064914909.1"/>
</dbReference>
<dbReference type="EMBL" id="JBBJBU010000004">
    <property type="protein sequence ID" value="KAK7205773.1"/>
    <property type="molecule type" value="Genomic_DNA"/>
</dbReference>
<accession>A0ABR1F9J1</accession>